<accession>Q22DX0</accession>
<reference evidence="4" key="1">
    <citation type="journal article" date="2006" name="PLoS Biol.">
        <title>Macronuclear genome sequence of the ciliate Tetrahymena thermophila, a model eukaryote.</title>
        <authorList>
            <person name="Eisen J.A."/>
            <person name="Coyne R.S."/>
            <person name="Wu M."/>
            <person name="Wu D."/>
            <person name="Thiagarajan M."/>
            <person name="Wortman J.R."/>
            <person name="Badger J.H."/>
            <person name="Ren Q."/>
            <person name="Amedeo P."/>
            <person name="Jones K.M."/>
            <person name="Tallon L.J."/>
            <person name="Delcher A.L."/>
            <person name="Salzberg S.L."/>
            <person name="Silva J.C."/>
            <person name="Haas B.J."/>
            <person name="Majoros W.H."/>
            <person name="Farzad M."/>
            <person name="Carlton J.M."/>
            <person name="Smith R.K. Jr."/>
            <person name="Garg J."/>
            <person name="Pearlman R.E."/>
            <person name="Karrer K.M."/>
            <person name="Sun L."/>
            <person name="Manning G."/>
            <person name="Elde N.C."/>
            <person name="Turkewitz A.P."/>
            <person name="Asai D.J."/>
            <person name="Wilkes D.E."/>
            <person name="Wang Y."/>
            <person name="Cai H."/>
            <person name="Collins K."/>
            <person name="Stewart B.A."/>
            <person name="Lee S.R."/>
            <person name="Wilamowska K."/>
            <person name="Weinberg Z."/>
            <person name="Ruzzo W.L."/>
            <person name="Wloga D."/>
            <person name="Gaertig J."/>
            <person name="Frankel J."/>
            <person name="Tsao C.-C."/>
            <person name="Gorovsky M.A."/>
            <person name="Keeling P.J."/>
            <person name="Waller R.F."/>
            <person name="Patron N.J."/>
            <person name="Cherry J.M."/>
            <person name="Stover N.A."/>
            <person name="Krieger C.J."/>
            <person name="del Toro C."/>
            <person name="Ryder H.F."/>
            <person name="Williamson S.C."/>
            <person name="Barbeau R.A."/>
            <person name="Hamilton E.P."/>
            <person name="Orias E."/>
        </authorList>
    </citation>
    <scope>NUCLEOTIDE SEQUENCE [LARGE SCALE GENOMIC DNA]</scope>
    <source>
        <strain evidence="4">SB210</strain>
    </source>
</reference>
<keyword evidence="1" id="KW-0175">Coiled coil</keyword>
<dbReference type="SUPFAM" id="SSF48576">
    <property type="entry name" value="Terpenoid synthases"/>
    <property type="match status" value="1"/>
</dbReference>
<protein>
    <submittedName>
        <fullName evidence="3">Squalene/phytoene synthase</fullName>
    </submittedName>
</protein>
<dbReference type="InterPro" id="IPR002060">
    <property type="entry name" value="Squ/phyt_synthse"/>
</dbReference>
<dbReference type="OrthoDB" id="270318at2759"/>
<dbReference type="KEGG" id="tet:TTHERM_00925890"/>
<proteinExistence type="predicted"/>
<dbReference type="InterPro" id="IPR008949">
    <property type="entry name" value="Isoprenoid_synthase_dom_sf"/>
</dbReference>
<dbReference type="RefSeq" id="XP_001031205.1">
    <property type="nucleotide sequence ID" value="XM_001031205.3"/>
</dbReference>
<feature type="region of interest" description="Disordered" evidence="2">
    <location>
        <begin position="27"/>
        <end position="58"/>
    </location>
</feature>
<dbReference type="HOGENOM" id="CLU_037269_6_0_1"/>
<evidence type="ECO:0000313" key="4">
    <source>
        <dbReference type="Proteomes" id="UP000009168"/>
    </source>
</evidence>
<gene>
    <name evidence="3" type="ORF">TTHERM_00925890</name>
</gene>
<organism evidence="3 4">
    <name type="scientific">Tetrahymena thermophila (strain SB210)</name>
    <dbReference type="NCBI Taxonomy" id="312017"/>
    <lineage>
        <taxon>Eukaryota</taxon>
        <taxon>Sar</taxon>
        <taxon>Alveolata</taxon>
        <taxon>Ciliophora</taxon>
        <taxon>Intramacronucleata</taxon>
        <taxon>Oligohymenophorea</taxon>
        <taxon>Hymenostomatida</taxon>
        <taxon>Tetrahymenina</taxon>
        <taxon>Tetrahymenidae</taxon>
        <taxon>Tetrahymena</taxon>
    </lineage>
</organism>
<feature type="compositionally biased region" description="Basic and acidic residues" evidence="2">
    <location>
        <begin position="29"/>
        <end position="47"/>
    </location>
</feature>
<dbReference type="InParanoid" id="Q22DX0"/>
<dbReference type="Proteomes" id="UP000009168">
    <property type="component" value="Unassembled WGS sequence"/>
</dbReference>
<keyword evidence="4" id="KW-1185">Reference proteome</keyword>
<dbReference type="GeneID" id="7837346"/>
<sequence>MQVWGRFLAKRFKVSGFSGRYAFSSQPKDGFEQVDRKNQDQANEHNEQTCQNPDHIHNVDKAKRQKQFEDKMTPEEFEELKKEHEKYYQQQEEMRQQQKDLAEKLEKYRPKYDGSIYELKNAEKYVEDQIRKFDWNTYVISKYYPSAVRTAFFSLNYYNIELMRIPEMTKETNLIMGKLDFWQESINQIFQDQPMKEPVSVCLHDACKKNPISKNLMTKLINARRYEADHPRLNSISELAYLAEQIRSNMIYLNLQLLRIDYKDNLAVHQAASSVGRCLGIIDYIRRIPYNLRKYRLYMPEDINRKYNVSVRNLWDRVEGKPKDQLFDVVLEVASYAKKSLDESKQYQKDLPPQAFRAFLHAVEAEQYLIDLEKANFNVFDRSLNANSYIQLPLQVFQAAKNKQFLYHNK</sequence>
<dbReference type="EMBL" id="GG662513">
    <property type="protein sequence ID" value="EAR83542.1"/>
    <property type="molecule type" value="Genomic_DNA"/>
</dbReference>
<dbReference type="Gene3D" id="1.10.600.10">
    <property type="entry name" value="Farnesyl Diphosphate Synthase"/>
    <property type="match status" value="1"/>
</dbReference>
<name>Q22DX0_TETTS</name>
<evidence type="ECO:0000256" key="2">
    <source>
        <dbReference type="SAM" id="MobiDB-lite"/>
    </source>
</evidence>
<dbReference type="eggNOG" id="KOG4411">
    <property type="taxonomic scope" value="Eukaryota"/>
</dbReference>
<dbReference type="OMA" id="MPEDINR"/>
<feature type="coiled-coil region" evidence="1">
    <location>
        <begin position="77"/>
        <end position="108"/>
    </location>
</feature>
<evidence type="ECO:0000313" key="3">
    <source>
        <dbReference type="EMBL" id="EAR83542.1"/>
    </source>
</evidence>
<dbReference type="Pfam" id="PF00494">
    <property type="entry name" value="SQS_PSY"/>
    <property type="match status" value="1"/>
</dbReference>
<evidence type="ECO:0000256" key="1">
    <source>
        <dbReference type="SAM" id="Coils"/>
    </source>
</evidence>
<dbReference type="STRING" id="312017.Q22DX0"/>
<dbReference type="AlphaFoldDB" id="Q22DX0"/>